<feature type="domain" description="Aminoacyl-tRNA synthetase class Ia" evidence="11">
    <location>
        <begin position="12"/>
        <end position="218"/>
    </location>
</feature>
<evidence type="ECO:0000256" key="5">
    <source>
        <dbReference type="ARBA" id="ARBA00022840"/>
    </source>
</evidence>
<dbReference type="InterPro" id="IPR013155">
    <property type="entry name" value="M/V/L/I-tRNA-synth_anticd-bd"/>
</dbReference>
<comment type="catalytic activity">
    <reaction evidence="8 9">
        <text>tRNA(Leu) + L-leucine + ATP = L-leucyl-tRNA(Leu) + AMP + diphosphate</text>
        <dbReference type="Rhea" id="RHEA:11688"/>
        <dbReference type="Rhea" id="RHEA-COMP:9613"/>
        <dbReference type="Rhea" id="RHEA-COMP:9622"/>
        <dbReference type="ChEBI" id="CHEBI:30616"/>
        <dbReference type="ChEBI" id="CHEBI:33019"/>
        <dbReference type="ChEBI" id="CHEBI:57427"/>
        <dbReference type="ChEBI" id="CHEBI:78442"/>
        <dbReference type="ChEBI" id="CHEBI:78494"/>
        <dbReference type="ChEBI" id="CHEBI:456215"/>
        <dbReference type="EC" id="6.1.1.4"/>
    </reaction>
</comment>
<dbReference type="OrthoDB" id="9810365at2"/>
<keyword evidence="5 9" id="KW-0067">ATP-binding</keyword>
<reference evidence="14 15" key="1">
    <citation type="submission" date="2017-11" db="EMBL/GenBank/DDBJ databases">
        <title>Genome sequence of Mesoplasma corruscae ELCA-2 (ATCC 49579).</title>
        <authorList>
            <person name="Lo W.-S."/>
            <person name="Kuo C.-H."/>
        </authorList>
    </citation>
    <scope>NUCLEOTIDE SEQUENCE [LARGE SCALE GENOMIC DNA]</scope>
    <source>
        <strain evidence="14 15">ELCA-2</strain>
    </source>
</reference>
<dbReference type="CDD" id="cd00812">
    <property type="entry name" value="LeuRS_core"/>
    <property type="match status" value="1"/>
</dbReference>
<evidence type="ECO:0000256" key="6">
    <source>
        <dbReference type="ARBA" id="ARBA00022917"/>
    </source>
</evidence>
<dbReference type="CDD" id="cd07958">
    <property type="entry name" value="Anticodon_Ia_Leu_BEm"/>
    <property type="match status" value="1"/>
</dbReference>
<dbReference type="Gene3D" id="1.10.730.10">
    <property type="entry name" value="Isoleucyl-tRNA Synthetase, Domain 1"/>
    <property type="match status" value="1"/>
</dbReference>
<evidence type="ECO:0000256" key="7">
    <source>
        <dbReference type="ARBA" id="ARBA00023146"/>
    </source>
</evidence>
<comment type="similarity">
    <text evidence="1 9 10">Belongs to the class-I aminoacyl-tRNA synthetase family.</text>
</comment>
<dbReference type="PROSITE" id="PS00178">
    <property type="entry name" value="AA_TRNA_LIGASE_I"/>
    <property type="match status" value="1"/>
</dbReference>
<evidence type="ECO:0000256" key="10">
    <source>
        <dbReference type="RuleBase" id="RU363035"/>
    </source>
</evidence>
<dbReference type="Pfam" id="PF08264">
    <property type="entry name" value="Anticodon_1"/>
    <property type="match status" value="1"/>
</dbReference>
<feature type="domain" description="Leucyl-tRNA synthetase editing" evidence="13">
    <location>
        <begin position="222"/>
        <end position="398"/>
    </location>
</feature>
<dbReference type="EMBL" id="PHNF01000002">
    <property type="protein sequence ID" value="PPE06179.1"/>
    <property type="molecule type" value="Genomic_DNA"/>
</dbReference>
<dbReference type="InterPro" id="IPR025709">
    <property type="entry name" value="Leu_tRNA-synth_edit"/>
</dbReference>
<dbReference type="GO" id="GO:0002161">
    <property type="term" value="F:aminoacyl-tRNA deacylase activity"/>
    <property type="evidence" value="ECO:0007669"/>
    <property type="project" value="InterPro"/>
</dbReference>
<dbReference type="GO" id="GO:0005829">
    <property type="term" value="C:cytosol"/>
    <property type="evidence" value="ECO:0007669"/>
    <property type="project" value="TreeGrafter"/>
</dbReference>
<keyword evidence="15" id="KW-1185">Reference proteome</keyword>
<keyword evidence="4 9" id="KW-0547">Nucleotide-binding</keyword>
<dbReference type="HAMAP" id="MF_00049_B">
    <property type="entry name" value="Leu_tRNA_synth_B"/>
    <property type="match status" value="1"/>
</dbReference>
<dbReference type="PRINTS" id="PR00985">
    <property type="entry name" value="TRNASYNTHLEU"/>
</dbReference>
<evidence type="ECO:0000256" key="9">
    <source>
        <dbReference type="HAMAP-Rule" id="MF_00049"/>
    </source>
</evidence>
<dbReference type="InterPro" id="IPR002302">
    <property type="entry name" value="Leu-tRNA-ligase"/>
</dbReference>
<dbReference type="AlphaFoldDB" id="A0A2S5RFS4"/>
<comment type="caution">
    <text evidence="9">Lacks conserved residue(s) required for the propagation of feature annotation.</text>
</comment>
<evidence type="ECO:0000313" key="14">
    <source>
        <dbReference type="EMBL" id="PPE06179.1"/>
    </source>
</evidence>
<dbReference type="GO" id="GO:0004823">
    <property type="term" value="F:leucine-tRNA ligase activity"/>
    <property type="evidence" value="ECO:0007669"/>
    <property type="project" value="UniProtKB-UniRule"/>
</dbReference>
<dbReference type="FunFam" id="1.10.730.10:FF:000002">
    <property type="entry name" value="Leucine--tRNA ligase"/>
    <property type="match status" value="1"/>
</dbReference>
<evidence type="ECO:0000256" key="1">
    <source>
        <dbReference type="ARBA" id="ARBA00005594"/>
    </source>
</evidence>
<dbReference type="GO" id="GO:0006429">
    <property type="term" value="P:leucyl-tRNA aminoacylation"/>
    <property type="evidence" value="ECO:0007669"/>
    <property type="project" value="UniProtKB-UniRule"/>
</dbReference>
<keyword evidence="6 9" id="KW-0648">Protein biosynthesis</keyword>
<evidence type="ECO:0000259" key="11">
    <source>
        <dbReference type="Pfam" id="PF00133"/>
    </source>
</evidence>
<dbReference type="EC" id="6.1.1.4" evidence="9"/>
<feature type="binding site" evidence="9">
    <location>
        <position position="581"/>
    </location>
    <ligand>
        <name>ATP</name>
        <dbReference type="ChEBI" id="CHEBI:30616"/>
    </ligand>
</feature>
<evidence type="ECO:0000313" key="15">
    <source>
        <dbReference type="Proteomes" id="UP000239785"/>
    </source>
</evidence>
<dbReference type="FunFam" id="3.40.50.620:FF:000056">
    <property type="entry name" value="Leucine--tRNA ligase"/>
    <property type="match status" value="1"/>
</dbReference>
<evidence type="ECO:0000259" key="12">
    <source>
        <dbReference type="Pfam" id="PF08264"/>
    </source>
</evidence>
<gene>
    <name evidence="9 14" type="primary">leuS</name>
    <name evidence="14" type="ORF">MCORR_v1c04830</name>
</gene>
<keyword evidence="3 9" id="KW-0436">Ligase</keyword>
<keyword evidence="7 9" id="KW-0030">Aminoacyl-tRNA synthetase</keyword>
<sequence>MEFSHKAIEKKWAKYWEQNKTFKTRNTSNKKSYILDMFPYPSGAGIHVGHIKGYTSTDVISRMKLMQGYDVLHPMGWDAFGLPAEQYALKTGNDPLDFTLANIANFKKQLKMIGFTYDYDKEISTSNPNFYKVTQWIFVQMYKKGLAEYKNVEVNWCQELGTVLANDEIVEKDGVMLSERGDYPVVKKNMKQWVLKITEYAESLLQGLEEVEWNSSIKDLQRNWIGKSTGVELIFKSDNININVFTTRVDTIYGVSYVVMAPEHQDVLKLTTQDKLEEVNAYIKITKNKSEIDRKDESKPKTGVFTGSYAINPITNESVPIWISDYVLNNYGTGAVMSVPAHDTRDWEFATKFNLPIKFILKTDDQSKAFVGESIHINSELINGLNRIEAIEKMTKYVEEHKIGFVKTNYKLRDWLFSRQRFYGEPFPILHGEDGSIILVEDLPVVLPRIKDFKPSGDGQSPLAKVDEWVNVKINGVKYKRETNTMPNSAGPSWYFLAYILAIAENEFIDIDSPQAKQLFEKWLPIDVYVGGQEHAVGHLLYARFWMHVLYDLKIVNRKEPFKKLYNQGMILGPDNRKMSKRWGNVINPDDVVQTHGADSLRLYEMFMGPFEASLPWSEEGLDSALKWVHRAFRMVNNATLTNDNDQSLDFIYNDVVKKVTDMIESLKFNTAISQLMVFVNAIYKQEGKPIYKPYIEGFVQMLSTFTPFIGEELWEKLGFKETILKSTWPTVDESKLVLSNIIVAIQVNGKLRATIEVEKNTSKEELLLLAKSNDNVKSFISNKQIIKEIVVVDKIVNIVVK</sequence>
<dbReference type="Pfam" id="PF00133">
    <property type="entry name" value="tRNA-synt_1"/>
    <property type="match status" value="1"/>
</dbReference>
<evidence type="ECO:0000259" key="13">
    <source>
        <dbReference type="Pfam" id="PF13603"/>
    </source>
</evidence>
<organism evidence="14 15">
    <name type="scientific">Mesoplasma corruscae</name>
    <dbReference type="NCBI Taxonomy" id="216874"/>
    <lineage>
        <taxon>Bacteria</taxon>
        <taxon>Bacillati</taxon>
        <taxon>Mycoplasmatota</taxon>
        <taxon>Mollicutes</taxon>
        <taxon>Entomoplasmatales</taxon>
        <taxon>Entomoplasmataceae</taxon>
        <taxon>Mesoplasma</taxon>
    </lineage>
</organism>
<dbReference type="NCBIfam" id="TIGR00396">
    <property type="entry name" value="leuS_bact"/>
    <property type="match status" value="1"/>
</dbReference>
<feature type="domain" description="Methionyl/Valyl/Leucyl/Isoleucyl-tRNA synthetase anticodon-binding" evidence="12">
    <location>
        <begin position="653"/>
        <end position="766"/>
    </location>
</feature>
<proteinExistence type="inferred from homology"/>
<comment type="caution">
    <text evidence="14">The sequence shown here is derived from an EMBL/GenBank/DDBJ whole genome shotgun (WGS) entry which is preliminary data.</text>
</comment>
<evidence type="ECO:0000256" key="8">
    <source>
        <dbReference type="ARBA" id="ARBA00047469"/>
    </source>
</evidence>
<comment type="subcellular location">
    <subcellularLocation>
        <location evidence="9">Cytoplasm</location>
    </subcellularLocation>
</comment>
<dbReference type="Gene3D" id="3.10.20.590">
    <property type="match status" value="1"/>
</dbReference>
<accession>A0A2S5RFS4</accession>
<dbReference type="RefSeq" id="WP_104208025.1">
    <property type="nucleotide sequence ID" value="NZ_PHNF01000002.1"/>
</dbReference>
<dbReference type="SUPFAM" id="SSF47323">
    <property type="entry name" value="Anticodon-binding domain of a subclass of class I aminoacyl-tRNA synthetases"/>
    <property type="match status" value="1"/>
</dbReference>
<dbReference type="FunFam" id="3.40.50.620:FF:000077">
    <property type="entry name" value="Leucine--tRNA ligase"/>
    <property type="match status" value="1"/>
</dbReference>
<dbReference type="Pfam" id="PF13603">
    <property type="entry name" value="tRNA-synt_1_2"/>
    <property type="match status" value="1"/>
</dbReference>
<dbReference type="PANTHER" id="PTHR43740:SF2">
    <property type="entry name" value="LEUCINE--TRNA LIGASE, MITOCHONDRIAL"/>
    <property type="match status" value="1"/>
</dbReference>
<evidence type="ECO:0000256" key="4">
    <source>
        <dbReference type="ARBA" id="ARBA00022741"/>
    </source>
</evidence>
<dbReference type="Proteomes" id="UP000239785">
    <property type="component" value="Unassembled WGS sequence"/>
</dbReference>
<dbReference type="InterPro" id="IPR009008">
    <property type="entry name" value="Val/Leu/Ile-tRNA-synth_edit"/>
</dbReference>
<dbReference type="PANTHER" id="PTHR43740">
    <property type="entry name" value="LEUCYL-TRNA SYNTHETASE"/>
    <property type="match status" value="1"/>
</dbReference>
<dbReference type="GO" id="GO:0005524">
    <property type="term" value="F:ATP binding"/>
    <property type="evidence" value="ECO:0007669"/>
    <property type="project" value="UniProtKB-UniRule"/>
</dbReference>
<keyword evidence="2 9" id="KW-0963">Cytoplasm</keyword>
<protein>
    <recommendedName>
        <fullName evidence="9">Leucine--tRNA ligase</fullName>
        <ecNumber evidence="9">6.1.1.4</ecNumber>
    </recommendedName>
    <alternativeName>
        <fullName evidence="9">Leucyl-tRNA synthetase</fullName>
        <shortName evidence="9">LeuRS</shortName>
    </alternativeName>
</protein>
<name>A0A2S5RFS4_9MOLU</name>
<dbReference type="Gene3D" id="3.40.50.620">
    <property type="entry name" value="HUPs"/>
    <property type="match status" value="2"/>
</dbReference>
<evidence type="ECO:0000256" key="3">
    <source>
        <dbReference type="ARBA" id="ARBA00022598"/>
    </source>
</evidence>
<dbReference type="InterPro" id="IPR002300">
    <property type="entry name" value="aa-tRNA-synth_Ia"/>
</dbReference>
<dbReference type="InterPro" id="IPR001412">
    <property type="entry name" value="aa-tRNA-synth_I_CS"/>
</dbReference>
<dbReference type="InterPro" id="IPR014729">
    <property type="entry name" value="Rossmann-like_a/b/a_fold"/>
</dbReference>
<evidence type="ECO:0000256" key="2">
    <source>
        <dbReference type="ARBA" id="ARBA00022490"/>
    </source>
</evidence>
<dbReference type="InterPro" id="IPR009080">
    <property type="entry name" value="tRNAsynth_Ia_anticodon-bd"/>
</dbReference>
<dbReference type="SUPFAM" id="SSF52374">
    <property type="entry name" value="Nucleotidylyl transferase"/>
    <property type="match status" value="1"/>
</dbReference>
<dbReference type="SUPFAM" id="SSF50677">
    <property type="entry name" value="ValRS/IleRS/LeuRS editing domain"/>
    <property type="match status" value="1"/>
</dbReference>